<reference evidence="2" key="2">
    <citation type="journal article" date="2014" name="ISME J.">
        <title>Microbial stratification in low pH oxic and suboxic macroscopic growths along an acid mine drainage.</title>
        <authorList>
            <person name="Mendez-Garcia C."/>
            <person name="Mesa V."/>
            <person name="Sprenger R.R."/>
            <person name="Richter M."/>
            <person name="Diez M.S."/>
            <person name="Solano J."/>
            <person name="Bargiela R."/>
            <person name="Golyshina O.V."/>
            <person name="Manteca A."/>
            <person name="Ramos J.L."/>
            <person name="Gallego J.R."/>
            <person name="Llorente I."/>
            <person name="Martins Dos Santos V.A."/>
            <person name="Jensen O.N."/>
            <person name="Pelaez A.I."/>
            <person name="Sanchez J."/>
            <person name="Ferrer M."/>
        </authorList>
    </citation>
    <scope>NUCLEOTIDE SEQUENCE</scope>
</reference>
<organism evidence="2">
    <name type="scientific">mine drainage metagenome</name>
    <dbReference type="NCBI Taxonomy" id="410659"/>
    <lineage>
        <taxon>unclassified sequences</taxon>
        <taxon>metagenomes</taxon>
        <taxon>ecological metagenomes</taxon>
    </lineage>
</organism>
<keyword evidence="1" id="KW-1133">Transmembrane helix</keyword>
<feature type="non-terminal residue" evidence="2">
    <location>
        <position position="152"/>
    </location>
</feature>
<feature type="non-terminal residue" evidence="2">
    <location>
        <position position="1"/>
    </location>
</feature>
<dbReference type="EMBL" id="AUZZ01002500">
    <property type="protein sequence ID" value="EQD60250.1"/>
    <property type="molecule type" value="Genomic_DNA"/>
</dbReference>
<evidence type="ECO:0000256" key="1">
    <source>
        <dbReference type="SAM" id="Phobius"/>
    </source>
</evidence>
<protein>
    <submittedName>
        <fullName evidence="2">Uncharacterized protein</fullName>
    </submittedName>
</protein>
<comment type="caution">
    <text evidence="2">The sequence shown here is derived from an EMBL/GenBank/DDBJ whole genome shotgun (WGS) entry which is preliminary data.</text>
</comment>
<feature type="transmembrane region" description="Helical" evidence="1">
    <location>
        <begin position="31"/>
        <end position="50"/>
    </location>
</feature>
<keyword evidence="1" id="KW-0812">Transmembrane</keyword>
<keyword evidence="1" id="KW-0472">Membrane</keyword>
<reference evidence="2" key="1">
    <citation type="submission" date="2013-08" db="EMBL/GenBank/DDBJ databases">
        <authorList>
            <person name="Mendez C."/>
            <person name="Richter M."/>
            <person name="Ferrer M."/>
            <person name="Sanchez J."/>
        </authorList>
    </citation>
    <scope>NUCLEOTIDE SEQUENCE</scope>
</reference>
<name>T1C286_9ZZZZ</name>
<gene>
    <name evidence="2" type="ORF">B2A_03754</name>
</gene>
<proteinExistence type="predicted"/>
<dbReference type="AlphaFoldDB" id="T1C286"/>
<accession>T1C286</accession>
<evidence type="ECO:0000313" key="2">
    <source>
        <dbReference type="EMBL" id="EQD60250.1"/>
    </source>
</evidence>
<sequence>YGNETFTVKVLGATETIIMPYTNTILNIPPYYIEFAIAVIVILVLNKILVPPNIDRYYINVQEFRHTDRAKVKEPPETILKVFDQVNYYYHWRYMPLTAEEVKSGISGNVRYGNMPIAVTLQNTYTVLNRMMRKGLVVEAADYYAPKGWEEA</sequence>